<dbReference type="AlphaFoldDB" id="A0A6L9ECV3"/>
<keyword evidence="3" id="KW-0998">Cell outer membrane</keyword>
<dbReference type="InterPro" id="IPR008969">
    <property type="entry name" value="CarboxyPept-like_regulatory"/>
</dbReference>
<keyword evidence="2" id="KW-0472">Membrane</keyword>
<gene>
    <name evidence="4" type="ORF">GTQ38_11220</name>
</gene>
<comment type="subcellular location">
    <subcellularLocation>
        <location evidence="1">Cell outer membrane</location>
    </subcellularLocation>
</comment>
<evidence type="ECO:0000313" key="5">
    <source>
        <dbReference type="Proteomes" id="UP000475249"/>
    </source>
</evidence>
<proteinExistence type="predicted"/>
<evidence type="ECO:0000313" key="4">
    <source>
        <dbReference type="EMBL" id="NAS12575.1"/>
    </source>
</evidence>
<evidence type="ECO:0000256" key="1">
    <source>
        <dbReference type="ARBA" id="ARBA00004442"/>
    </source>
</evidence>
<keyword evidence="4" id="KW-0675">Receptor</keyword>
<accession>A0A6L9ECV3</accession>
<dbReference type="EMBL" id="WXYO01000005">
    <property type="protein sequence ID" value="NAS12575.1"/>
    <property type="molecule type" value="Genomic_DNA"/>
</dbReference>
<name>A0A6L9ECV3_9FLAO</name>
<dbReference type="Gene3D" id="2.40.170.20">
    <property type="entry name" value="TonB-dependent receptor, beta-barrel domain"/>
    <property type="match status" value="1"/>
</dbReference>
<keyword evidence="5" id="KW-1185">Reference proteome</keyword>
<sequence>MAMINLFTGFGQKTVIQGVLLEEHSLAVIVGAQVQVEGTDSMAQSNTQGHFKLEADLNGTQILLVSSKEFITLRIPLNSGEVLIDLGSVFMARDGVRAQADQMIALSEIQLLQEDDIVTNPEILRATRDAFLTRAAFDFRQGFFRIRGYDSRQSEVLFNGSPMNRLINGRPDWNHWGGLNDVTRNQDLSYGIGPSAYGFGGLLGITNTDTRISNLRPGARLSSSFSNRTYTGRVMFSYSSSKSAGPLKFAFSSSRRWGDEGFVNGTLYDAYSFFGGLELAVNKQNTVLLNAFLSNNRRGRSAPLTAEVFELLGNRYNPYWGDQAGTARNSRVRTVEEPFFSFHHFYRGKWLSFTNGIVFQKGTRSSSRLAYFNAPNPDPAYYRYLPSYYINSSFGANFFSSLQATEAFLLNPQIDWAMLYQANKNENSAGRAFYLLQDDVVQTETLSISSLINIKISNKLSADMNGVYKQSNSANFARIADLLGAKFHTDVDPFSDTRNDINGDLERLQDDVFGYSYDFNSVQKKAFAQLKWDSRKWEAFLAGGYERRDFQRTGHFQNERYPEASLGRSEGLSFTGLGFKAGLSHDFNGRHRFGMNFLRRWEPPTLGQVFLDPRERNALVSGADNEKQTAMELNYLFRTPLLTGRISGFYTRFQEGTERNFFYVDTGLGSDFVQEVSNGLDRLHMGVEFGANYNFSNSVKLTFVAAIGKYRYASNPGLTLNFDNSSPEESLLPGADQVDLGEARLKGLNLPAGPQQAYSVGFEYRDPKFWWVGISANYLGHNYTAISKINRTESFFLNPDTGEPFQNIREETLAALLQQTRLEDAYFLNLVGGKSWRIKQKYISLFLSLNNLFDTVFRTGGFEQSRNGNYGQLLQDNLSGTPLFGNKYWYSFGRTYFLNLALNF</sequence>
<protein>
    <submittedName>
        <fullName evidence="4">TonB-dependent receptor</fullName>
    </submittedName>
</protein>
<organism evidence="4 5">
    <name type="scientific">Poritiphilus flavus</name>
    <dbReference type="NCBI Taxonomy" id="2697053"/>
    <lineage>
        <taxon>Bacteria</taxon>
        <taxon>Pseudomonadati</taxon>
        <taxon>Bacteroidota</taxon>
        <taxon>Flavobacteriia</taxon>
        <taxon>Flavobacteriales</taxon>
        <taxon>Flavobacteriaceae</taxon>
        <taxon>Poritiphilus</taxon>
    </lineage>
</organism>
<evidence type="ECO:0000256" key="2">
    <source>
        <dbReference type="ARBA" id="ARBA00023136"/>
    </source>
</evidence>
<dbReference type="GO" id="GO:0009279">
    <property type="term" value="C:cell outer membrane"/>
    <property type="evidence" value="ECO:0007669"/>
    <property type="project" value="UniProtKB-SubCell"/>
</dbReference>
<evidence type="ECO:0000256" key="3">
    <source>
        <dbReference type="ARBA" id="ARBA00023237"/>
    </source>
</evidence>
<dbReference type="SUPFAM" id="SSF49464">
    <property type="entry name" value="Carboxypeptidase regulatory domain-like"/>
    <property type="match status" value="1"/>
</dbReference>
<dbReference type="InterPro" id="IPR036942">
    <property type="entry name" value="Beta-barrel_TonB_sf"/>
</dbReference>
<comment type="caution">
    <text evidence="4">The sequence shown here is derived from an EMBL/GenBank/DDBJ whole genome shotgun (WGS) entry which is preliminary data.</text>
</comment>
<dbReference type="Proteomes" id="UP000475249">
    <property type="component" value="Unassembled WGS sequence"/>
</dbReference>
<dbReference type="SUPFAM" id="SSF56935">
    <property type="entry name" value="Porins"/>
    <property type="match status" value="1"/>
</dbReference>
<reference evidence="4 5" key="1">
    <citation type="submission" date="2020-01" db="EMBL/GenBank/DDBJ databases">
        <title>Bacteria diversity of Porities sp.</title>
        <authorList>
            <person name="Wang G."/>
        </authorList>
    </citation>
    <scope>NUCLEOTIDE SEQUENCE [LARGE SCALE GENOMIC DNA]</scope>
    <source>
        <strain evidence="4 5">R33</strain>
    </source>
</reference>